<dbReference type="Pfam" id="PF08167">
    <property type="entry name" value="RIX1"/>
    <property type="match status" value="1"/>
</dbReference>
<dbReference type="SUPFAM" id="SSF48371">
    <property type="entry name" value="ARM repeat"/>
    <property type="match status" value="1"/>
</dbReference>
<feature type="region of interest" description="Disordered" evidence="5">
    <location>
        <begin position="654"/>
        <end position="776"/>
    </location>
</feature>
<dbReference type="InterPro" id="IPR016024">
    <property type="entry name" value="ARM-type_fold"/>
</dbReference>
<feature type="compositionally biased region" description="Basic residues" evidence="5">
    <location>
        <begin position="433"/>
        <end position="442"/>
    </location>
</feature>
<evidence type="ECO:0000256" key="3">
    <source>
        <dbReference type="ARBA" id="ARBA00021502"/>
    </source>
</evidence>
<evidence type="ECO:0000313" key="8">
    <source>
        <dbReference type="Proteomes" id="UP000194127"/>
    </source>
</evidence>
<evidence type="ECO:0000256" key="2">
    <source>
        <dbReference type="ARBA" id="ARBA00010511"/>
    </source>
</evidence>
<proteinExistence type="inferred from homology"/>
<dbReference type="AlphaFoldDB" id="A0A1X6MSG6"/>
<dbReference type="PANTHER" id="PTHR34105:SF1">
    <property type="entry name" value="PROLINE-, GLUTAMIC ACID- AND LEUCINE-RICH PROTEIN 1"/>
    <property type="match status" value="1"/>
</dbReference>
<feature type="compositionally biased region" description="Low complexity" evidence="5">
    <location>
        <begin position="675"/>
        <end position="689"/>
    </location>
</feature>
<accession>A0A1X6MSG6</accession>
<name>A0A1X6MSG6_9APHY</name>
<dbReference type="GO" id="GO:0005634">
    <property type="term" value="C:nucleus"/>
    <property type="evidence" value="ECO:0007669"/>
    <property type="project" value="UniProtKB-SubCell"/>
</dbReference>
<protein>
    <recommendedName>
        <fullName evidence="3">Pre-rRNA-processing protein RIX1</fullName>
    </recommendedName>
</protein>
<sequence>MEDAHQLRSLLQLQLASDPSAVLHLPYVLETITPEHFLPSPHTQKWTTRVNSLLHSKDAGARWSGLCLALRTSMYSKSLMMECAQGWVGVALPLLSKDEPVPILKAAIRLLRHIFSSALDVAEFQRLLCTPNVPKASAALISIAEKHREQELKTLAFATLTHLVSLYPTLHRSLQTSLTSLSLKYLNGSSPRPMPIPLANSASRLYSVLHVTGGKVGAGNLWRKSLDETLAFAWGAFWHLTRTHPSPDRKAPVQQPAGSTDDPLVSIPLSLDRLRAAINIICDHLCALTSRPVQVPVGPLVQLCLAMLRCIPDEKIEGHIDSTMRAMEMSVIPKIWSLGCTLLQNLSKSVRLHITPHVPQLASHVAYHLEQQRAPLQRLPFLRAIASLLQYCPYLHDMTLSSRLARAVLPSLTVLLTTQSQTQMDADPASAKGKNKRSRKRARGYEGDEVFKNNAEIMCPTVETGEVLLAALDALKSLLRNAQLTPAIHSIAARVLLSIHLSLPLIQPGVVSPDASLHGRLSTRVRDVCAEIATGTSSTMSKSLPLIIGTMGPSNLNASSTDVARGVDLLLHPRVPPLVRPLPHVETLALFREEEGDEEAMTRGSMGVRTLYDSLPAPEALDPANAGSAALTSTPVDRSHPAEFTSANVSAPAVSSFPMSSTQHPGYGAEANPISSAPADSVPAVAQASETTVSGHRVEKLPVSSLLQANVPPPMPVSVSGTSQHPTPTSRSVVSAPSAPTSSSAPARPSIRPTPLDQDDEDEPMPTIDMDSDSDG</sequence>
<dbReference type="STRING" id="670580.A0A1X6MSG6"/>
<evidence type="ECO:0000256" key="4">
    <source>
        <dbReference type="ARBA" id="ARBA00023242"/>
    </source>
</evidence>
<feature type="compositionally biased region" description="Low complexity" evidence="5">
    <location>
        <begin position="726"/>
        <end position="755"/>
    </location>
</feature>
<keyword evidence="8" id="KW-1185">Reference proteome</keyword>
<feature type="region of interest" description="Disordered" evidence="5">
    <location>
        <begin position="423"/>
        <end position="445"/>
    </location>
</feature>
<dbReference type="RefSeq" id="XP_024335950.1">
    <property type="nucleotide sequence ID" value="XM_024479536.1"/>
</dbReference>
<dbReference type="GO" id="GO:0006364">
    <property type="term" value="P:rRNA processing"/>
    <property type="evidence" value="ECO:0007669"/>
    <property type="project" value="TreeGrafter"/>
</dbReference>
<dbReference type="PANTHER" id="PTHR34105">
    <property type="entry name" value="PROLINE-, GLUTAMIC ACID- AND LEUCINE-RICH PROTEIN 1"/>
    <property type="match status" value="1"/>
</dbReference>
<evidence type="ECO:0000313" key="7">
    <source>
        <dbReference type="EMBL" id="OSX59156.1"/>
    </source>
</evidence>
<feature type="compositionally biased region" description="Acidic residues" evidence="5">
    <location>
        <begin position="757"/>
        <end position="776"/>
    </location>
</feature>
<comment type="similarity">
    <text evidence="2">Belongs to the RIX1/PELP1 family.</text>
</comment>
<dbReference type="OrthoDB" id="20900at2759"/>
<dbReference type="EMBL" id="KZ110602">
    <property type="protein sequence ID" value="OSX59156.1"/>
    <property type="molecule type" value="Genomic_DNA"/>
</dbReference>
<evidence type="ECO:0000256" key="1">
    <source>
        <dbReference type="ARBA" id="ARBA00004123"/>
    </source>
</evidence>
<keyword evidence="4" id="KW-0539">Nucleus</keyword>
<evidence type="ECO:0000256" key="5">
    <source>
        <dbReference type="SAM" id="MobiDB-lite"/>
    </source>
</evidence>
<comment type="subcellular location">
    <subcellularLocation>
        <location evidence="1">Nucleus</location>
    </subcellularLocation>
</comment>
<feature type="domain" description="Pre-rRNA-processing protein RIX1 N-terminal" evidence="6">
    <location>
        <begin position="9"/>
        <end position="191"/>
    </location>
</feature>
<organism evidence="7 8">
    <name type="scientific">Postia placenta MAD-698-R-SB12</name>
    <dbReference type="NCBI Taxonomy" id="670580"/>
    <lineage>
        <taxon>Eukaryota</taxon>
        <taxon>Fungi</taxon>
        <taxon>Dikarya</taxon>
        <taxon>Basidiomycota</taxon>
        <taxon>Agaricomycotina</taxon>
        <taxon>Agaricomycetes</taxon>
        <taxon>Polyporales</taxon>
        <taxon>Adustoporiaceae</taxon>
        <taxon>Rhodonia</taxon>
    </lineage>
</organism>
<evidence type="ECO:0000259" key="6">
    <source>
        <dbReference type="Pfam" id="PF08167"/>
    </source>
</evidence>
<feature type="region of interest" description="Disordered" evidence="5">
    <location>
        <begin position="619"/>
        <end position="641"/>
    </location>
</feature>
<dbReference type="GeneID" id="36324486"/>
<reference evidence="7 8" key="1">
    <citation type="submission" date="2017-04" db="EMBL/GenBank/DDBJ databases">
        <title>Genome Sequence of the Model Brown-Rot Fungus Postia placenta SB12.</title>
        <authorList>
            <consortium name="DOE Joint Genome Institute"/>
            <person name="Gaskell J."/>
            <person name="Kersten P."/>
            <person name="Larrondo L.F."/>
            <person name="Canessa P."/>
            <person name="Martinez D."/>
            <person name="Hibbett D."/>
            <person name="Schmoll M."/>
            <person name="Kubicek C.P."/>
            <person name="Martinez A.T."/>
            <person name="Yadav J."/>
            <person name="Master E."/>
            <person name="Magnuson J.K."/>
            <person name="James T."/>
            <person name="Yaver D."/>
            <person name="Berka R."/>
            <person name="Labutti K."/>
            <person name="Lipzen A."/>
            <person name="Aerts A."/>
            <person name="Barry K."/>
            <person name="Henrissat B."/>
            <person name="Blanchette R."/>
            <person name="Grigoriev I."/>
            <person name="Cullen D."/>
        </authorList>
    </citation>
    <scope>NUCLEOTIDE SEQUENCE [LARGE SCALE GENOMIC DNA]</scope>
    <source>
        <strain evidence="7 8">MAD-698-R-SB12</strain>
    </source>
</reference>
<dbReference type="Proteomes" id="UP000194127">
    <property type="component" value="Unassembled WGS sequence"/>
</dbReference>
<gene>
    <name evidence="7" type="ORF">POSPLADRAFT_1048512</name>
</gene>
<dbReference type="InterPro" id="IPR012583">
    <property type="entry name" value="RIX1_N"/>
</dbReference>